<dbReference type="GO" id="GO:0005739">
    <property type="term" value="C:mitochondrion"/>
    <property type="evidence" value="ECO:0007669"/>
    <property type="project" value="UniProtKB-ARBA"/>
</dbReference>
<dbReference type="EMBL" id="UIDG01000286">
    <property type="protein sequence ID" value="SUS06980.1"/>
    <property type="molecule type" value="Genomic_DNA"/>
</dbReference>
<protein>
    <recommendedName>
        <fullName evidence="1">DUF155 domain-containing protein</fullName>
    </recommendedName>
</protein>
<dbReference type="PANTHER" id="PTHR16255:SF1">
    <property type="entry name" value="REQUIRED FOR MEIOTIC NUCLEAR DIVISION PROTEIN 1 HOMOLOG"/>
    <property type="match status" value="1"/>
</dbReference>
<reference evidence="2" key="1">
    <citation type="submission" date="2018-07" db="EMBL/GenBank/DDBJ databases">
        <authorList>
            <person name="Quirk P.G."/>
            <person name="Krulwich T.A."/>
        </authorList>
    </citation>
    <scope>NUCLEOTIDE SEQUENCE</scope>
</reference>
<dbReference type="InterPro" id="IPR051624">
    <property type="entry name" value="RMD1/Sad1-interacting"/>
</dbReference>
<proteinExistence type="predicted"/>
<feature type="domain" description="DUF155" evidence="1">
    <location>
        <begin position="63"/>
        <end position="231"/>
    </location>
</feature>
<dbReference type="PANTHER" id="PTHR16255">
    <property type="entry name" value="REQUIRED FOR MEIOTIC NUCLEAR DIVISION PROTEIN 1 HOMOLOG"/>
    <property type="match status" value="1"/>
</dbReference>
<accession>A0A380TEV7</accession>
<sequence length="280" mass="31708">MTQPDNDLDQDQAPSAQLFPGRTEIAARAVFLGQRIDLKAFAPARRLPAVLFAMHSGKDGYAVLFRYGVAVLFGMDALEQANFLKELTQWVIAPFEQPEEETVTVALAAEDPEGAGGTGFSFKVWDTGRLQLLAHVLAKSAVLSYYEIRIAETFERIEPIAADMQNGAPSGRKARDLLQHFGNVLSIQRQMIGQVEIEDKPDILWDMPPELERLHGRLEDEFEIRERHNVLLHKLELIHRTAETILGLLQDRRSLHVEWYIVILIVIEILLTLGERFSLF</sequence>
<organism evidence="2">
    <name type="scientific">metagenome</name>
    <dbReference type="NCBI Taxonomy" id="256318"/>
    <lineage>
        <taxon>unclassified sequences</taxon>
        <taxon>metagenomes</taxon>
    </lineage>
</organism>
<name>A0A380TEV7_9ZZZZ</name>
<evidence type="ECO:0000259" key="1">
    <source>
        <dbReference type="Pfam" id="PF02582"/>
    </source>
</evidence>
<dbReference type="Pfam" id="PF02582">
    <property type="entry name" value="DUF155"/>
    <property type="match status" value="1"/>
</dbReference>
<gene>
    <name evidence="2" type="ORF">DF3PB_3560002</name>
</gene>
<dbReference type="InterPro" id="IPR003734">
    <property type="entry name" value="DUF155"/>
</dbReference>
<dbReference type="AlphaFoldDB" id="A0A380TEV7"/>
<evidence type="ECO:0000313" key="2">
    <source>
        <dbReference type="EMBL" id="SUS06980.1"/>
    </source>
</evidence>